<comment type="caution">
    <text evidence="2">The sequence shown here is derived from an EMBL/GenBank/DDBJ whole genome shotgun (WGS) entry which is preliminary data.</text>
</comment>
<sequence length="347" mass="39672">MSSLIGAGDSWQLAMTANTTTPGYWFNWRVLLCALWVLFTAIFSLVLIWKCEGFRKVNHDIEETQQDTAGSLHEDETWKPCLKGIHPAWLMAFRLVAFFVLLTLLIVTAFVDGGSIFYYYTQWTFTLITIYFGLGSLLSMRGCYQYHKTVTGDKVGNVELDAEQGDDAGAASGETPINAEKVVNPRPEGHFVRQRAGAGTWGYVFQIIFQMNAGAVLLTDCVFWFIIVPFLAIKDCNLSVLAINMHTINAVFLLGDTALNCLRFPCFRIAYFFLWTVIYVIFQWLVHACVNIWWPYPFLDLSSSYAPLWYFSVALMHFPCYGAFVLVIKLKHHVFSRWFPESYHSVR</sequence>
<protein>
    <submittedName>
        <fullName evidence="2">Uncharacterized protein</fullName>
    </submittedName>
</protein>
<keyword evidence="1" id="KW-1133">Transmembrane helix</keyword>
<feature type="transmembrane region" description="Helical" evidence="1">
    <location>
        <begin position="213"/>
        <end position="232"/>
    </location>
</feature>
<reference evidence="2" key="1">
    <citation type="submission" date="2023-05" db="EMBL/GenBank/DDBJ databases">
        <title>Genome and transcriptome analyses reveal genes involved in the formation of fine ridges on petal epidermal cells in Hibiscus trionum.</title>
        <authorList>
            <person name="Koshimizu S."/>
            <person name="Masuda S."/>
            <person name="Ishii T."/>
            <person name="Shirasu K."/>
            <person name="Hoshino A."/>
            <person name="Arita M."/>
        </authorList>
    </citation>
    <scope>NUCLEOTIDE SEQUENCE</scope>
    <source>
        <strain evidence="2">Hamamatsu line</strain>
    </source>
</reference>
<feature type="transmembrane region" description="Helical" evidence="1">
    <location>
        <begin position="308"/>
        <end position="328"/>
    </location>
</feature>
<dbReference type="AlphaFoldDB" id="A0A9W7J213"/>
<feature type="transmembrane region" description="Helical" evidence="1">
    <location>
        <begin position="117"/>
        <end position="138"/>
    </location>
</feature>
<dbReference type="OrthoDB" id="419711at2759"/>
<evidence type="ECO:0000313" key="3">
    <source>
        <dbReference type="Proteomes" id="UP001165190"/>
    </source>
</evidence>
<keyword evidence="1" id="KW-0812">Transmembrane</keyword>
<dbReference type="PANTHER" id="PTHR12242:SF22">
    <property type="entry name" value="OS02G0130600 PROTEIN"/>
    <property type="match status" value="1"/>
</dbReference>
<dbReference type="PANTHER" id="PTHR12242">
    <property type="entry name" value="OS02G0130600 PROTEIN-RELATED"/>
    <property type="match status" value="1"/>
</dbReference>
<accession>A0A9W7J213</accession>
<feature type="transmembrane region" description="Helical" evidence="1">
    <location>
        <begin position="88"/>
        <end position="111"/>
    </location>
</feature>
<feature type="transmembrane region" description="Helical" evidence="1">
    <location>
        <begin position="28"/>
        <end position="49"/>
    </location>
</feature>
<feature type="transmembrane region" description="Helical" evidence="1">
    <location>
        <begin position="238"/>
        <end position="259"/>
    </location>
</feature>
<proteinExistence type="predicted"/>
<name>A0A9W7J213_HIBTR</name>
<keyword evidence="1" id="KW-0472">Membrane</keyword>
<dbReference type="GO" id="GO:0016020">
    <property type="term" value="C:membrane"/>
    <property type="evidence" value="ECO:0007669"/>
    <property type="project" value="TreeGrafter"/>
</dbReference>
<keyword evidence="3" id="KW-1185">Reference proteome</keyword>
<feature type="transmembrane region" description="Helical" evidence="1">
    <location>
        <begin position="271"/>
        <end position="296"/>
    </location>
</feature>
<gene>
    <name evidence="2" type="ORF">HRI_004338500</name>
</gene>
<evidence type="ECO:0000256" key="1">
    <source>
        <dbReference type="SAM" id="Phobius"/>
    </source>
</evidence>
<organism evidence="2 3">
    <name type="scientific">Hibiscus trionum</name>
    <name type="common">Flower of an hour</name>
    <dbReference type="NCBI Taxonomy" id="183268"/>
    <lineage>
        <taxon>Eukaryota</taxon>
        <taxon>Viridiplantae</taxon>
        <taxon>Streptophyta</taxon>
        <taxon>Embryophyta</taxon>
        <taxon>Tracheophyta</taxon>
        <taxon>Spermatophyta</taxon>
        <taxon>Magnoliopsida</taxon>
        <taxon>eudicotyledons</taxon>
        <taxon>Gunneridae</taxon>
        <taxon>Pentapetalae</taxon>
        <taxon>rosids</taxon>
        <taxon>malvids</taxon>
        <taxon>Malvales</taxon>
        <taxon>Malvaceae</taxon>
        <taxon>Malvoideae</taxon>
        <taxon>Hibiscus</taxon>
    </lineage>
</organism>
<dbReference type="EMBL" id="BSYR01000045">
    <property type="protein sequence ID" value="GMJ06693.1"/>
    <property type="molecule type" value="Genomic_DNA"/>
</dbReference>
<dbReference type="Proteomes" id="UP001165190">
    <property type="component" value="Unassembled WGS sequence"/>
</dbReference>
<evidence type="ECO:0000313" key="2">
    <source>
        <dbReference type="EMBL" id="GMJ06693.1"/>
    </source>
</evidence>